<keyword evidence="4 6" id="KW-0378">Hydrolase</keyword>
<accession>A0A934RPC3</accession>
<dbReference type="PROSITE" id="PS00629">
    <property type="entry name" value="IMP_1"/>
    <property type="match status" value="1"/>
</dbReference>
<feature type="binding site" evidence="5">
    <location>
        <position position="70"/>
    </location>
    <ligand>
        <name>Mg(2+)</name>
        <dbReference type="ChEBI" id="CHEBI:18420"/>
        <label>1</label>
        <note>catalytic</note>
    </ligand>
</feature>
<comment type="subcellular location">
    <subcellularLocation>
        <location evidence="4">Cell membrane</location>
        <topology evidence="4">Peripheral membrane protein</topology>
        <orientation evidence="4">Cytoplasmic side</orientation>
    </subcellularLocation>
</comment>
<dbReference type="EMBL" id="JAENIO010000008">
    <property type="protein sequence ID" value="MBK1833367.1"/>
    <property type="molecule type" value="Genomic_DNA"/>
</dbReference>
<dbReference type="GO" id="GO:0008441">
    <property type="term" value="F:3'(2'),5'-bisphosphate nucleotidase activity"/>
    <property type="evidence" value="ECO:0007669"/>
    <property type="project" value="UniProtKB-UniRule"/>
</dbReference>
<comment type="caution">
    <text evidence="6">The sequence shown here is derived from an EMBL/GenBank/DDBJ whole genome shotgun (WGS) entry which is preliminary data.</text>
</comment>
<dbReference type="GO" id="GO:0005886">
    <property type="term" value="C:plasma membrane"/>
    <property type="evidence" value="ECO:0007669"/>
    <property type="project" value="UniProtKB-SubCell"/>
</dbReference>
<comment type="cofactor">
    <cofactor evidence="4 5">
        <name>Mg(2+)</name>
        <dbReference type="ChEBI" id="CHEBI:18420"/>
    </cofactor>
</comment>
<keyword evidence="3 4" id="KW-0460">Magnesium</keyword>
<dbReference type="HAMAP" id="MF_02095">
    <property type="entry name" value="CysQ"/>
    <property type="match status" value="1"/>
</dbReference>
<comment type="catalytic activity">
    <reaction evidence="1 4">
        <text>adenosine 3',5'-bisphosphate + H2O = AMP + phosphate</text>
        <dbReference type="Rhea" id="RHEA:10040"/>
        <dbReference type="ChEBI" id="CHEBI:15377"/>
        <dbReference type="ChEBI" id="CHEBI:43474"/>
        <dbReference type="ChEBI" id="CHEBI:58343"/>
        <dbReference type="ChEBI" id="CHEBI:456215"/>
        <dbReference type="EC" id="3.1.3.7"/>
    </reaction>
</comment>
<evidence type="ECO:0000313" key="7">
    <source>
        <dbReference type="Proteomes" id="UP000604083"/>
    </source>
</evidence>
<dbReference type="PRINTS" id="PR00377">
    <property type="entry name" value="IMPHPHTASES"/>
</dbReference>
<feature type="binding site" evidence="5">
    <location>
        <position position="221"/>
    </location>
    <ligand>
        <name>Mg(2+)</name>
        <dbReference type="ChEBI" id="CHEBI:18420"/>
        <label>1</label>
        <note>catalytic</note>
    </ligand>
</feature>
<dbReference type="AlphaFoldDB" id="A0A934RPC3"/>
<organism evidence="6 7">
    <name type="scientific">Roseibacillus ishigakijimensis</name>
    <dbReference type="NCBI Taxonomy" id="454146"/>
    <lineage>
        <taxon>Bacteria</taxon>
        <taxon>Pseudomonadati</taxon>
        <taxon>Verrucomicrobiota</taxon>
        <taxon>Verrucomicrobiia</taxon>
        <taxon>Verrucomicrobiales</taxon>
        <taxon>Verrucomicrobiaceae</taxon>
        <taxon>Roseibacillus</taxon>
    </lineage>
</organism>
<dbReference type="Gene3D" id="3.40.190.80">
    <property type="match status" value="1"/>
</dbReference>
<feature type="binding site" evidence="4">
    <location>
        <position position="92"/>
    </location>
    <ligand>
        <name>Mg(2+)</name>
        <dbReference type="ChEBI" id="CHEBI:18420"/>
        <label>1</label>
    </ligand>
</feature>
<dbReference type="NCBIfam" id="TIGR01331">
    <property type="entry name" value="bisphos_cysQ"/>
    <property type="match status" value="1"/>
</dbReference>
<dbReference type="GO" id="GO:0000103">
    <property type="term" value="P:sulfate assimilation"/>
    <property type="evidence" value="ECO:0007669"/>
    <property type="project" value="TreeGrafter"/>
</dbReference>
<protein>
    <recommendedName>
        <fullName evidence="4">3'(2'),5'-bisphosphate nucleotidase CysQ</fullName>
        <ecNumber evidence="4">3.1.3.7</ecNumber>
    </recommendedName>
    <alternativeName>
        <fullName evidence="4">3'(2'),5-bisphosphonucleoside 3'(2')-phosphohydrolase</fullName>
    </alternativeName>
    <alternativeName>
        <fullName evidence="4">3'-phosphoadenosine 5'-phosphate phosphatase</fullName>
        <shortName evidence="4">PAP phosphatase</shortName>
    </alternativeName>
</protein>
<dbReference type="InterPro" id="IPR006240">
    <property type="entry name" value="CysQ"/>
</dbReference>
<dbReference type="PANTHER" id="PTHR43028:SF5">
    <property type="entry name" value="3'(2'),5'-BISPHOSPHATE NUCLEOTIDASE 1"/>
    <property type="match status" value="1"/>
</dbReference>
<evidence type="ECO:0000256" key="1">
    <source>
        <dbReference type="ARBA" id="ARBA00001625"/>
    </source>
</evidence>
<name>A0A934RPC3_9BACT</name>
<feature type="binding site" evidence="5">
    <location>
        <position position="92"/>
    </location>
    <ligand>
        <name>Mg(2+)</name>
        <dbReference type="ChEBI" id="CHEBI:18420"/>
        <label>1</label>
        <note>catalytic</note>
    </ligand>
</feature>
<comment type="function">
    <text evidence="4">Converts adenosine-3',5'-bisphosphate (PAP) to AMP.</text>
</comment>
<keyword evidence="4" id="KW-1003">Cell membrane</keyword>
<feature type="binding site" evidence="4">
    <location>
        <begin position="92"/>
        <end position="95"/>
    </location>
    <ligand>
        <name>substrate</name>
    </ligand>
</feature>
<dbReference type="FunFam" id="3.40.190.80:FF:000005">
    <property type="entry name" value="3'(2'),5'-bisphosphate nucleotidase CysQ"/>
    <property type="match status" value="1"/>
</dbReference>
<feature type="binding site" evidence="4">
    <location>
        <position position="221"/>
    </location>
    <ligand>
        <name>Mg(2+)</name>
        <dbReference type="ChEBI" id="CHEBI:18420"/>
        <label>2</label>
    </ligand>
</feature>
<keyword evidence="4" id="KW-0472">Membrane</keyword>
<dbReference type="CDD" id="cd01638">
    <property type="entry name" value="CysQ"/>
    <property type="match status" value="1"/>
</dbReference>
<keyword evidence="2 4" id="KW-0479">Metal-binding</keyword>
<feature type="binding site" evidence="4 5">
    <location>
        <position position="93"/>
    </location>
    <ligand>
        <name>Mg(2+)</name>
        <dbReference type="ChEBI" id="CHEBI:18420"/>
        <label>2</label>
    </ligand>
</feature>
<evidence type="ECO:0000313" key="6">
    <source>
        <dbReference type="EMBL" id="MBK1833367.1"/>
    </source>
</evidence>
<dbReference type="GO" id="GO:0000287">
    <property type="term" value="F:magnesium ion binding"/>
    <property type="evidence" value="ECO:0007669"/>
    <property type="project" value="UniProtKB-UniRule"/>
</dbReference>
<dbReference type="Proteomes" id="UP000604083">
    <property type="component" value="Unassembled WGS sequence"/>
</dbReference>
<dbReference type="Pfam" id="PF00459">
    <property type="entry name" value="Inositol_P"/>
    <property type="match status" value="1"/>
</dbReference>
<feature type="binding site" evidence="4">
    <location>
        <position position="90"/>
    </location>
    <ligand>
        <name>Mg(2+)</name>
        <dbReference type="ChEBI" id="CHEBI:18420"/>
        <label>1</label>
    </ligand>
</feature>
<evidence type="ECO:0000256" key="4">
    <source>
        <dbReference type="HAMAP-Rule" id="MF_02095"/>
    </source>
</evidence>
<dbReference type="Gene3D" id="3.30.540.10">
    <property type="entry name" value="Fructose-1,6-Bisphosphatase, subunit A, domain 1"/>
    <property type="match status" value="1"/>
</dbReference>
<dbReference type="RefSeq" id="WP_200390802.1">
    <property type="nucleotide sequence ID" value="NZ_JAENIO010000008.1"/>
</dbReference>
<feature type="binding site" evidence="4">
    <location>
        <position position="70"/>
    </location>
    <ligand>
        <name>substrate</name>
    </ligand>
</feature>
<dbReference type="EC" id="3.1.3.7" evidence="4"/>
<proteinExistence type="inferred from homology"/>
<reference evidence="6" key="1">
    <citation type="submission" date="2021-01" db="EMBL/GenBank/DDBJ databases">
        <title>Modified the classification status of verrucomicrobia.</title>
        <authorList>
            <person name="Feng X."/>
        </authorList>
    </citation>
    <scope>NUCLEOTIDE SEQUENCE</scope>
    <source>
        <strain evidence="6">KCTC 12986</strain>
    </source>
</reference>
<dbReference type="InterPro" id="IPR050725">
    <property type="entry name" value="CysQ/Inositol_MonoPase"/>
</dbReference>
<feature type="binding site" evidence="4 5">
    <location>
        <position position="90"/>
    </location>
    <ligand>
        <name>Mg(2+)</name>
        <dbReference type="ChEBI" id="CHEBI:18420"/>
        <label>2</label>
    </ligand>
</feature>
<gene>
    <name evidence="4 6" type="primary">cysQ</name>
    <name evidence="6" type="ORF">JIN78_04770</name>
</gene>
<dbReference type="InterPro" id="IPR020583">
    <property type="entry name" value="Inositol_monoP_metal-BS"/>
</dbReference>
<evidence type="ECO:0000256" key="5">
    <source>
        <dbReference type="PIRSR" id="PIRSR600760-2"/>
    </source>
</evidence>
<evidence type="ECO:0000256" key="2">
    <source>
        <dbReference type="ARBA" id="ARBA00022723"/>
    </source>
</evidence>
<keyword evidence="7" id="KW-1185">Reference proteome</keyword>
<evidence type="ECO:0000256" key="3">
    <source>
        <dbReference type="ARBA" id="ARBA00022842"/>
    </source>
</evidence>
<feature type="binding site" evidence="4">
    <location>
        <position position="70"/>
    </location>
    <ligand>
        <name>Mg(2+)</name>
        <dbReference type="ChEBI" id="CHEBI:18420"/>
        <label>1</label>
    </ligand>
</feature>
<dbReference type="InterPro" id="IPR000760">
    <property type="entry name" value="Inositol_monophosphatase-like"/>
</dbReference>
<dbReference type="PANTHER" id="PTHR43028">
    <property type="entry name" value="3'(2'),5'-BISPHOSPHATE NUCLEOTIDASE 1"/>
    <property type="match status" value="1"/>
</dbReference>
<sequence length="260" mass="28849">MIKTAYGIDVPALLAATKRAGEVILEVYARDFEVEYKGDDSPLTEADQKGNAVLMEFLRGAHPEIPIISEENKTVDYEERRHWERFWLVDPLDGTKEFIKKNGEFTVNVALIEKGVPVLGVVYRPTTGTFHLGVVGEGAWRITGEEEVQLQSQPHYQTLEKVRVVASRSHLTPEVEQFVADLKAAGKEVEFLSAGSSLKLCLVAEGEADVYPRFGPTMEWDTGAAHAVALAAGRQVNSRETGEALAYNKENLLNPYFLVE</sequence>
<dbReference type="SUPFAM" id="SSF56655">
    <property type="entry name" value="Carbohydrate phosphatase"/>
    <property type="match status" value="1"/>
</dbReference>
<feature type="binding site" evidence="4">
    <location>
        <position position="221"/>
    </location>
    <ligand>
        <name>substrate</name>
    </ligand>
</feature>
<comment type="similarity">
    <text evidence="4">Belongs to the inositol monophosphatase superfamily. CysQ family.</text>
</comment>
<dbReference type="GO" id="GO:0050427">
    <property type="term" value="P:3'-phosphoadenosine 5'-phosphosulfate metabolic process"/>
    <property type="evidence" value="ECO:0007669"/>
    <property type="project" value="TreeGrafter"/>
</dbReference>